<keyword evidence="4 7" id="KW-0812">Transmembrane</keyword>
<accession>A0AAU8ASB4</accession>
<keyword evidence="2 7" id="KW-0813">Transport</keyword>
<proteinExistence type="inferred from homology"/>
<keyword evidence="9" id="KW-0614">Plasmid</keyword>
<dbReference type="GO" id="GO:0055085">
    <property type="term" value="P:transmembrane transport"/>
    <property type="evidence" value="ECO:0007669"/>
    <property type="project" value="InterPro"/>
</dbReference>
<dbReference type="PANTHER" id="PTHR30151">
    <property type="entry name" value="ALKANE SULFONATE ABC TRANSPORTER-RELATED, MEMBRANE SUBUNIT"/>
    <property type="match status" value="1"/>
</dbReference>
<dbReference type="InterPro" id="IPR000515">
    <property type="entry name" value="MetI-like"/>
</dbReference>
<organism evidence="9">
    <name type="scientific">Alloyangia sp. H15</name>
    <dbReference type="NCBI Taxonomy" id="3029062"/>
    <lineage>
        <taxon>Bacteria</taxon>
        <taxon>Pseudomonadati</taxon>
        <taxon>Pseudomonadota</taxon>
        <taxon>Alphaproteobacteria</taxon>
        <taxon>Rhodobacterales</taxon>
        <taxon>Roseobacteraceae</taxon>
        <taxon>Alloyangia</taxon>
    </lineage>
</organism>
<evidence type="ECO:0000256" key="1">
    <source>
        <dbReference type="ARBA" id="ARBA00004651"/>
    </source>
</evidence>
<keyword evidence="3" id="KW-1003">Cell membrane</keyword>
<evidence type="ECO:0000256" key="4">
    <source>
        <dbReference type="ARBA" id="ARBA00022692"/>
    </source>
</evidence>
<evidence type="ECO:0000256" key="3">
    <source>
        <dbReference type="ARBA" id="ARBA00022475"/>
    </source>
</evidence>
<name>A0AAU8ASB4_9RHOB</name>
<keyword evidence="5 7" id="KW-1133">Transmembrane helix</keyword>
<feature type="transmembrane region" description="Helical" evidence="7">
    <location>
        <begin position="64"/>
        <end position="84"/>
    </location>
</feature>
<feature type="transmembrane region" description="Helical" evidence="7">
    <location>
        <begin position="121"/>
        <end position="140"/>
    </location>
</feature>
<evidence type="ECO:0000256" key="7">
    <source>
        <dbReference type="RuleBase" id="RU363032"/>
    </source>
</evidence>
<sequence>MSPALRKIVLPVGTFLAFLLGWQLLSDALDIPVYLLPSPLDIVEGGGKLGPAILSNTVETMKTILLGFLCACVVGIPLGVVVSVNRTVSEMIYPLIVFLNAIPIIAIAPILVVIFGTDMTTRLIIVTLTCFFPIMVNTAAGMMDTPKEMLDLARVAGASRMGEILSVRLPSAIPFIFSGLRIGVTVAVVGAVVAEFVNANKGLGFLVTSSTAQFAIPTATACVVILAVISVALYEAVNWAHRAFFGWSIKTKAGE</sequence>
<evidence type="ECO:0000256" key="5">
    <source>
        <dbReference type="ARBA" id="ARBA00022989"/>
    </source>
</evidence>
<protein>
    <submittedName>
        <fullName evidence="9">ABC transporter permease</fullName>
    </submittedName>
</protein>
<evidence type="ECO:0000259" key="8">
    <source>
        <dbReference type="PROSITE" id="PS50928"/>
    </source>
</evidence>
<dbReference type="SUPFAM" id="SSF161098">
    <property type="entry name" value="MetI-like"/>
    <property type="match status" value="1"/>
</dbReference>
<feature type="domain" description="ABC transmembrane type-1" evidence="8">
    <location>
        <begin position="57"/>
        <end position="237"/>
    </location>
</feature>
<feature type="transmembrane region" description="Helical" evidence="7">
    <location>
        <begin position="91"/>
        <end position="115"/>
    </location>
</feature>
<feature type="transmembrane region" description="Helical" evidence="7">
    <location>
        <begin position="169"/>
        <end position="194"/>
    </location>
</feature>
<evidence type="ECO:0000256" key="6">
    <source>
        <dbReference type="ARBA" id="ARBA00023136"/>
    </source>
</evidence>
<dbReference type="AlphaFoldDB" id="A0AAU8ASB4"/>
<dbReference type="GO" id="GO:0005886">
    <property type="term" value="C:plasma membrane"/>
    <property type="evidence" value="ECO:0007669"/>
    <property type="project" value="UniProtKB-SubCell"/>
</dbReference>
<dbReference type="CDD" id="cd06261">
    <property type="entry name" value="TM_PBP2"/>
    <property type="match status" value="1"/>
</dbReference>
<comment type="subcellular location">
    <subcellularLocation>
        <location evidence="1 7">Cell membrane</location>
        <topology evidence="1 7">Multi-pass membrane protein</topology>
    </subcellularLocation>
</comment>
<dbReference type="Gene3D" id="1.10.3720.10">
    <property type="entry name" value="MetI-like"/>
    <property type="match status" value="1"/>
</dbReference>
<dbReference type="RefSeq" id="WP_353475919.1">
    <property type="nucleotide sequence ID" value="NZ_CP123386.1"/>
</dbReference>
<reference evidence="9" key="1">
    <citation type="submission" date="2023-02" db="EMBL/GenBank/DDBJ databases">
        <title>Description and genomic characterization of Salipiger bruguierae sp. nov., isolated from the sediment of mangrove plant Bruguiera sexangula.</title>
        <authorList>
            <person name="Long M."/>
        </authorList>
    </citation>
    <scope>NUCLEOTIDE SEQUENCE</scope>
    <source>
        <strain evidence="9">H15</strain>
        <plasmid evidence="9">unnamed1</plasmid>
    </source>
</reference>
<evidence type="ECO:0000313" key="9">
    <source>
        <dbReference type="EMBL" id="XCC97028.1"/>
    </source>
</evidence>
<keyword evidence="6 7" id="KW-0472">Membrane</keyword>
<feature type="transmembrane region" description="Helical" evidence="7">
    <location>
        <begin position="214"/>
        <end position="234"/>
    </location>
</feature>
<dbReference type="PANTHER" id="PTHR30151:SF20">
    <property type="entry name" value="ABC TRANSPORTER PERMEASE PROTEIN HI_0355-RELATED"/>
    <property type="match status" value="1"/>
</dbReference>
<evidence type="ECO:0000256" key="2">
    <source>
        <dbReference type="ARBA" id="ARBA00022448"/>
    </source>
</evidence>
<comment type="similarity">
    <text evidence="7">Belongs to the binding-protein-dependent transport system permease family.</text>
</comment>
<dbReference type="Pfam" id="PF00528">
    <property type="entry name" value="BPD_transp_1"/>
    <property type="match status" value="1"/>
</dbReference>
<gene>
    <name evidence="9" type="ORF">PVT71_23350</name>
</gene>
<dbReference type="InterPro" id="IPR035906">
    <property type="entry name" value="MetI-like_sf"/>
</dbReference>
<geneLocation type="plasmid" evidence="9">
    <name>unnamed1</name>
</geneLocation>
<dbReference type="EMBL" id="CP123386">
    <property type="protein sequence ID" value="XCC97028.1"/>
    <property type="molecule type" value="Genomic_DNA"/>
</dbReference>
<dbReference type="PROSITE" id="PS50928">
    <property type="entry name" value="ABC_TM1"/>
    <property type="match status" value="1"/>
</dbReference>